<gene>
    <name evidence="2" type="ORF">FIBSPDRAFT_1042480</name>
</gene>
<dbReference type="AlphaFoldDB" id="A0A166MEA4"/>
<dbReference type="OrthoDB" id="2686513at2759"/>
<feature type="transmembrane region" description="Helical" evidence="1">
    <location>
        <begin position="12"/>
        <end position="35"/>
    </location>
</feature>
<name>A0A166MEA4_9AGAM</name>
<accession>A0A166MEA4</accession>
<keyword evidence="1" id="KW-0472">Membrane</keyword>
<keyword evidence="1" id="KW-0812">Transmembrane</keyword>
<sequence>MSLVNLLNILAFYITLPLLKGSLSVFVSVIGVSLVSRMVLNLREVSTLGIPLHQFSRPSAPEAVLYLDSSNFQLRSIDADGPANCSSPTLSYGWQQATIDDHLPIIEITRIPRPIHKLLAA</sequence>
<evidence type="ECO:0000313" key="2">
    <source>
        <dbReference type="EMBL" id="KZP23916.1"/>
    </source>
</evidence>
<evidence type="ECO:0000256" key="1">
    <source>
        <dbReference type="SAM" id="Phobius"/>
    </source>
</evidence>
<organism evidence="2 3">
    <name type="scientific">Athelia psychrophila</name>
    <dbReference type="NCBI Taxonomy" id="1759441"/>
    <lineage>
        <taxon>Eukaryota</taxon>
        <taxon>Fungi</taxon>
        <taxon>Dikarya</taxon>
        <taxon>Basidiomycota</taxon>
        <taxon>Agaricomycotina</taxon>
        <taxon>Agaricomycetes</taxon>
        <taxon>Agaricomycetidae</taxon>
        <taxon>Atheliales</taxon>
        <taxon>Atheliaceae</taxon>
        <taxon>Athelia</taxon>
    </lineage>
</organism>
<evidence type="ECO:0000313" key="3">
    <source>
        <dbReference type="Proteomes" id="UP000076532"/>
    </source>
</evidence>
<proteinExistence type="predicted"/>
<dbReference type="EMBL" id="KV417529">
    <property type="protein sequence ID" value="KZP23916.1"/>
    <property type="molecule type" value="Genomic_DNA"/>
</dbReference>
<reference evidence="2 3" key="1">
    <citation type="journal article" date="2016" name="Mol. Biol. Evol.">
        <title>Comparative Genomics of Early-Diverging Mushroom-Forming Fungi Provides Insights into the Origins of Lignocellulose Decay Capabilities.</title>
        <authorList>
            <person name="Nagy L.G."/>
            <person name="Riley R."/>
            <person name="Tritt A."/>
            <person name="Adam C."/>
            <person name="Daum C."/>
            <person name="Floudas D."/>
            <person name="Sun H."/>
            <person name="Yadav J.S."/>
            <person name="Pangilinan J."/>
            <person name="Larsson K.H."/>
            <person name="Matsuura K."/>
            <person name="Barry K."/>
            <person name="Labutti K."/>
            <person name="Kuo R."/>
            <person name="Ohm R.A."/>
            <person name="Bhattacharya S.S."/>
            <person name="Shirouzu T."/>
            <person name="Yoshinaga Y."/>
            <person name="Martin F.M."/>
            <person name="Grigoriev I.V."/>
            <person name="Hibbett D.S."/>
        </authorList>
    </citation>
    <scope>NUCLEOTIDE SEQUENCE [LARGE SCALE GENOMIC DNA]</scope>
    <source>
        <strain evidence="2 3">CBS 109695</strain>
    </source>
</reference>
<keyword evidence="1" id="KW-1133">Transmembrane helix</keyword>
<keyword evidence="3" id="KW-1185">Reference proteome</keyword>
<protein>
    <submittedName>
        <fullName evidence="2">Uncharacterized protein</fullName>
    </submittedName>
</protein>
<dbReference type="Proteomes" id="UP000076532">
    <property type="component" value="Unassembled WGS sequence"/>
</dbReference>